<comment type="caution">
    <text evidence="3">The sequence shown here is derived from an EMBL/GenBank/DDBJ whole genome shotgun (WGS) entry which is preliminary data.</text>
</comment>
<feature type="compositionally biased region" description="Basic residues" evidence="1">
    <location>
        <begin position="254"/>
        <end position="268"/>
    </location>
</feature>
<evidence type="ECO:0000313" key="4">
    <source>
        <dbReference type="Proteomes" id="UP000789706"/>
    </source>
</evidence>
<evidence type="ECO:0000256" key="1">
    <source>
        <dbReference type="SAM" id="MobiDB-lite"/>
    </source>
</evidence>
<dbReference type="EMBL" id="CAJVPK010000424">
    <property type="protein sequence ID" value="CAG8508571.1"/>
    <property type="molecule type" value="Genomic_DNA"/>
</dbReference>
<feature type="compositionally biased region" description="Basic and acidic residues" evidence="1">
    <location>
        <begin position="269"/>
        <end position="309"/>
    </location>
</feature>
<dbReference type="OrthoDB" id="2444186at2759"/>
<dbReference type="GO" id="GO:0003676">
    <property type="term" value="F:nucleic acid binding"/>
    <property type="evidence" value="ECO:0007669"/>
    <property type="project" value="InterPro"/>
</dbReference>
<reference evidence="3" key="1">
    <citation type="submission" date="2021-06" db="EMBL/GenBank/DDBJ databases">
        <authorList>
            <person name="Kallberg Y."/>
            <person name="Tangrot J."/>
            <person name="Rosling A."/>
        </authorList>
    </citation>
    <scope>NUCLEOTIDE SEQUENCE</scope>
    <source>
        <strain evidence="3">AZ414A</strain>
    </source>
</reference>
<name>A0A9N8ZVI7_9GLOM</name>
<protein>
    <submittedName>
        <fullName evidence="3">4983_t:CDS:1</fullName>
    </submittedName>
</protein>
<dbReference type="InterPro" id="IPR004875">
    <property type="entry name" value="DDE_SF_endonuclease_dom"/>
</dbReference>
<dbReference type="Pfam" id="PF03184">
    <property type="entry name" value="DDE_1"/>
    <property type="match status" value="1"/>
</dbReference>
<accession>A0A9N8ZVI7</accession>
<gene>
    <name evidence="3" type="ORF">DEBURN_LOCUS5054</name>
</gene>
<proteinExistence type="predicted"/>
<keyword evidence="4" id="KW-1185">Reference proteome</keyword>
<sequence>MKNLIPLLLGLGFLKIKRYSVAKASIAEVTTLIKKFNGVGIREITNGIGITFFGKDLKIEKDLIFNWQENLISSKICSGQRTEGFKEVVKLRGTYLVRNEKYSDKIHEPFAIIENQDQPAESYRRIDCYLLLTKTIICKNCQKLENTLKKIKTRNEKEANIAPLESSPTARIELKNLISKYRPENDKNRLTVMLANNLTGSEKLKPIVISKHCNPRCFKNLNRATLPSSKNKETDELREFSELSEIEEIFNSNHKNRKGHNRRNRGKGRVRDRDYKDRDYKDRGDCEDRDNQENYEKSSSKKLKTADDR</sequence>
<dbReference type="AlphaFoldDB" id="A0A9N8ZVI7"/>
<feature type="region of interest" description="Disordered" evidence="1">
    <location>
        <begin position="251"/>
        <end position="309"/>
    </location>
</feature>
<evidence type="ECO:0000259" key="2">
    <source>
        <dbReference type="Pfam" id="PF03184"/>
    </source>
</evidence>
<feature type="domain" description="DDE-1" evidence="2">
    <location>
        <begin position="187"/>
        <end position="224"/>
    </location>
</feature>
<dbReference type="Proteomes" id="UP000789706">
    <property type="component" value="Unassembled WGS sequence"/>
</dbReference>
<evidence type="ECO:0000313" key="3">
    <source>
        <dbReference type="EMBL" id="CAG8508571.1"/>
    </source>
</evidence>
<organism evidence="3 4">
    <name type="scientific">Diversispora eburnea</name>
    <dbReference type="NCBI Taxonomy" id="1213867"/>
    <lineage>
        <taxon>Eukaryota</taxon>
        <taxon>Fungi</taxon>
        <taxon>Fungi incertae sedis</taxon>
        <taxon>Mucoromycota</taxon>
        <taxon>Glomeromycotina</taxon>
        <taxon>Glomeromycetes</taxon>
        <taxon>Diversisporales</taxon>
        <taxon>Diversisporaceae</taxon>
        <taxon>Diversispora</taxon>
    </lineage>
</organism>